<feature type="domain" description="TonB-dependent receptor-like beta-barrel" evidence="6">
    <location>
        <begin position="497"/>
        <end position="1018"/>
    </location>
</feature>
<dbReference type="Pfam" id="PF07715">
    <property type="entry name" value="Plug"/>
    <property type="match status" value="1"/>
</dbReference>
<dbReference type="RefSeq" id="WP_229668041.1">
    <property type="nucleotide sequence ID" value="NZ_BMLU01000001.1"/>
</dbReference>
<dbReference type="InterPro" id="IPR037066">
    <property type="entry name" value="Plug_dom_sf"/>
</dbReference>
<dbReference type="SUPFAM" id="SSF56935">
    <property type="entry name" value="Porins"/>
    <property type="match status" value="1"/>
</dbReference>
<keyword evidence="8" id="KW-0675">Receptor</keyword>
<dbReference type="Proteomes" id="UP000295493">
    <property type="component" value="Unassembled WGS sequence"/>
</dbReference>
<dbReference type="PANTHER" id="PTHR40980">
    <property type="entry name" value="PLUG DOMAIN-CONTAINING PROTEIN"/>
    <property type="match status" value="1"/>
</dbReference>
<evidence type="ECO:0000256" key="5">
    <source>
        <dbReference type="SAM" id="SignalP"/>
    </source>
</evidence>
<keyword evidence="4" id="KW-0798">TonB box</keyword>
<keyword evidence="5" id="KW-0732">Signal</keyword>
<evidence type="ECO:0000256" key="3">
    <source>
        <dbReference type="ARBA" id="ARBA00023237"/>
    </source>
</evidence>
<dbReference type="Pfam" id="PF00593">
    <property type="entry name" value="TonB_dep_Rec_b-barrel"/>
    <property type="match status" value="1"/>
</dbReference>
<dbReference type="InterPro" id="IPR000531">
    <property type="entry name" value="Beta-barrel_TonB"/>
</dbReference>
<evidence type="ECO:0000256" key="1">
    <source>
        <dbReference type="ARBA" id="ARBA00004442"/>
    </source>
</evidence>
<organism evidence="8 9">
    <name type="scientific">Stakelama pacifica</name>
    <dbReference type="NCBI Taxonomy" id="517720"/>
    <lineage>
        <taxon>Bacteria</taxon>
        <taxon>Pseudomonadati</taxon>
        <taxon>Pseudomonadota</taxon>
        <taxon>Alphaproteobacteria</taxon>
        <taxon>Sphingomonadales</taxon>
        <taxon>Sphingomonadaceae</taxon>
        <taxon>Stakelama</taxon>
    </lineage>
</organism>
<evidence type="ECO:0000313" key="8">
    <source>
        <dbReference type="EMBL" id="TDN86930.1"/>
    </source>
</evidence>
<feature type="chain" id="PRO_5020514071" evidence="5">
    <location>
        <begin position="37"/>
        <end position="1052"/>
    </location>
</feature>
<dbReference type="Gene3D" id="2.40.170.20">
    <property type="entry name" value="TonB-dependent receptor, beta-barrel domain"/>
    <property type="match status" value="1"/>
</dbReference>
<dbReference type="EMBL" id="SNWD01000001">
    <property type="protein sequence ID" value="TDN86930.1"/>
    <property type="molecule type" value="Genomic_DNA"/>
</dbReference>
<protein>
    <submittedName>
        <fullName evidence="8">TonB-dependent receptor</fullName>
    </submittedName>
</protein>
<dbReference type="AlphaFoldDB" id="A0A4R6FZS9"/>
<evidence type="ECO:0000313" key="9">
    <source>
        <dbReference type="Proteomes" id="UP000295493"/>
    </source>
</evidence>
<evidence type="ECO:0000259" key="6">
    <source>
        <dbReference type="Pfam" id="PF00593"/>
    </source>
</evidence>
<feature type="domain" description="TonB-dependent receptor plug" evidence="7">
    <location>
        <begin position="76"/>
        <end position="193"/>
    </location>
</feature>
<accession>A0A4R6FZS9</accession>
<gene>
    <name evidence="8" type="ORF">EV664_101508</name>
</gene>
<dbReference type="InterPro" id="IPR010104">
    <property type="entry name" value="TonB_rcpt_bac"/>
</dbReference>
<dbReference type="PANTHER" id="PTHR40980:SF3">
    <property type="entry name" value="TONB-DEPENDENT RECEPTOR-LIKE BETA-BARREL DOMAIN-CONTAINING PROTEIN"/>
    <property type="match status" value="1"/>
</dbReference>
<proteinExistence type="inferred from homology"/>
<comment type="subcellular location">
    <subcellularLocation>
        <location evidence="1 4">Cell outer membrane</location>
    </subcellularLocation>
</comment>
<sequence>MALSYTRIVSGAHLRAALLTGASSVAMCALSPMAHAQDADATPTEAATQDDDQTSMANDIVVTGIRASLDRSLDIKRNSNGVVDAISAEDIGKFPDNNLAESLQRITGVSIDRTNGEGSKVTVRGFGPAFNLVTLNGRQLAASDVSVVGGDQNSDFAVGADRSFNFANLASEGVQTLEVYKTARAAIPSGGIGATINIITRHPLDARESGLTGSVSAKALYDTSMDRRVDNRSKITPEASGFLSYKNPAETFGVALFGSYQKRNYTSAAATSNAWNIRTYSQFADPANGFVNGATVIENAPSDPDTLVGIPNDSRYHFAEGSRERINGQLLLQFRPMDTLTITADGLYAQNKQSEQRGDQSNWFNRPFSRVVFNDADPVATTEFLAETINGVKDEGFEQQYRAQKNKLWDVGLNVAWDFADNMSFALDGHIGKSTSDPNNPNGVSSTLVSMGAPVVASQSLDWSSGFPVQDITVNDAVKGNGNGVVDVADLGSQVARTVASSQEQRIKEIRGDFGWDLGDGAKFSAGAEYRTAKTTQARVQTQQTLGDWGILNVGDVQQYAGDLVTTYCLVCKYKHYTPGTGAGLQNAFRADATQLYNALSPVYAAAGNAVGITAQENNRLKEDVFAFYGQLEWNGSIAGHDANLVIGARYEDTHVTSTSLVAVPVGIIWQSDNDFAPNLTGAEVQPLTQKGSYTNLLPAMDFKVNLTNDLVGRVSWGETLARPNYGNLFVATTIGTPPRPTANGGVASASTGNAALQPLLSNNFDASVEWYFDQSSYISVGFFDKRVRNFVGTGQTTTNLFGLRDPSSAEPGTLSGDSYAALRNLGYDTTDVNLFTLAALYQQSGSLPAAIQEFQSHYSNGALDQAFVDSTLGAVDINAGPNDPLFDFSLSSPINNREAHLHGFEIAGQYFLGDTGFGVSGAYTIVRGDVGIDVGASPTVNQFALLGLSDTASGTLIFEKYGVSARVSYNWRDKYLTETNRGGNDRNPVFVAPFGTVDMSVTYDITPNVTISFQGVNMTNEDVRTYGRDKEQLWFAQELDARYYLGASFRF</sequence>
<evidence type="ECO:0000259" key="7">
    <source>
        <dbReference type="Pfam" id="PF07715"/>
    </source>
</evidence>
<evidence type="ECO:0000256" key="2">
    <source>
        <dbReference type="ARBA" id="ARBA00023136"/>
    </source>
</evidence>
<comment type="caution">
    <text evidence="8">The sequence shown here is derived from an EMBL/GenBank/DDBJ whole genome shotgun (WGS) entry which is preliminary data.</text>
</comment>
<reference evidence="8 9" key="1">
    <citation type="submission" date="2019-03" db="EMBL/GenBank/DDBJ databases">
        <title>Genomic Encyclopedia of Type Strains, Phase IV (KMG-IV): sequencing the most valuable type-strain genomes for metagenomic binning, comparative biology and taxonomic classification.</title>
        <authorList>
            <person name="Goeker M."/>
        </authorList>
    </citation>
    <scope>NUCLEOTIDE SEQUENCE [LARGE SCALE GENOMIC DNA]</scope>
    <source>
        <strain evidence="8 9">DSM 25059</strain>
    </source>
</reference>
<comment type="similarity">
    <text evidence="4">Belongs to the TonB-dependent receptor family.</text>
</comment>
<feature type="signal peptide" evidence="5">
    <location>
        <begin position="1"/>
        <end position="36"/>
    </location>
</feature>
<keyword evidence="3" id="KW-0998">Cell outer membrane</keyword>
<evidence type="ECO:0000256" key="4">
    <source>
        <dbReference type="RuleBase" id="RU003357"/>
    </source>
</evidence>
<keyword evidence="2 4" id="KW-0472">Membrane</keyword>
<dbReference type="GO" id="GO:0009279">
    <property type="term" value="C:cell outer membrane"/>
    <property type="evidence" value="ECO:0007669"/>
    <property type="project" value="UniProtKB-SubCell"/>
</dbReference>
<dbReference type="Gene3D" id="2.170.130.10">
    <property type="entry name" value="TonB-dependent receptor, plug domain"/>
    <property type="match status" value="1"/>
</dbReference>
<dbReference type="InterPro" id="IPR012910">
    <property type="entry name" value="Plug_dom"/>
</dbReference>
<dbReference type="InterPro" id="IPR036942">
    <property type="entry name" value="Beta-barrel_TonB_sf"/>
</dbReference>
<name>A0A4R6FZS9_9SPHN</name>
<dbReference type="NCBIfam" id="TIGR01782">
    <property type="entry name" value="TonB-Xanth-Caul"/>
    <property type="match status" value="1"/>
</dbReference>
<keyword evidence="9" id="KW-1185">Reference proteome</keyword>